<dbReference type="Proteomes" id="UP000654345">
    <property type="component" value="Unassembled WGS sequence"/>
</dbReference>
<reference evidence="4 5" key="1">
    <citation type="journal article" date="2021" name="Int. J. Syst. Evol. Microbiol.">
        <title>Reticulibacter mediterranei gen. nov., sp. nov., within the new family Reticulibacteraceae fam. nov., and Ktedonospora formicarum gen. nov., sp. nov., Ktedonobacter robiniae sp. nov., Dictyobacter formicarum sp. nov. and Dictyobacter arantiisoli sp. nov., belonging to the class Ktedonobacteria.</title>
        <authorList>
            <person name="Yabe S."/>
            <person name="Zheng Y."/>
            <person name="Wang C.M."/>
            <person name="Sakai Y."/>
            <person name="Abe K."/>
            <person name="Yokota A."/>
            <person name="Donadio S."/>
            <person name="Cavaletti L."/>
            <person name="Monciardini P."/>
        </authorList>
    </citation>
    <scope>NUCLEOTIDE SEQUENCE [LARGE SCALE GENOMIC DNA]</scope>
    <source>
        <strain evidence="4 5">SOSP1-30</strain>
    </source>
</reference>
<dbReference type="RefSeq" id="WP_201374196.1">
    <property type="nucleotide sequence ID" value="NZ_BNJG01000002.1"/>
</dbReference>
<dbReference type="InterPro" id="IPR000415">
    <property type="entry name" value="Nitroreductase-like"/>
</dbReference>
<dbReference type="Pfam" id="PF00881">
    <property type="entry name" value="Nitroreductase"/>
    <property type="match status" value="1"/>
</dbReference>
<accession>A0ABQ3UYP2</accession>
<dbReference type="CDD" id="cd02062">
    <property type="entry name" value="Nitro_FMN_reductase"/>
    <property type="match status" value="1"/>
</dbReference>
<dbReference type="PANTHER" id="PTHR43673">
    <property type="entry name" value="NAD(P)H NITROREDUCTASE YDGI-RELATED"/>
    <property type="match status" value="1"/>
</dbReference>
<comment type="caution">
    <text evidence="4">The sequence shown here is derived from an EMBL/GenBank/DDBJ whole genome shotgun (WGS) entry which is preliminary data.</text>
</comment>
<gene>
    <name evidence="4" type="ORF">KSB_63880</name>
</gene>
<organism evidence="4 5">
    <name type="scientific">Ktedonobacter robiniae</name>
    <dbReference type="NCBI Taxonomy" id="2778365"/>
    <lineage>
        <taxon>Bacteria</taxon>
        <taxon>Bacillati</taxon>
        <taxon>Chloroflexota</taxon>
        <taxon>Ktedonobacteria</taxon>
        <taxon>Ktedonobacterales</taxon>
        <taxon>Ktedonobacteraceae</taxon>
        <taxon>Ktedonobacter</taxon>
    </lineage>
</organism>
<protein>
    <submittedName>
        <fullName evidence="4">Oxidoreductase</fullName>
    </submittedName>
</protein>
<evidence type="ECO:0000256" key="1">
    <source>
        <dbReference type="ARBA" id="ARBA00007118"/>
    </source>
</evidence>
<feature type="domain" description="Nitroreductase" evidence="3">
    <location>
        <begin position="14"/>
        <end position="190"/>
    </location>
</feature>
<dbReference type="InterPro" id="IPR029479">
    <property type="entry name" value="Nitroreductase"/>
</dbReference>
<dbReference type="PANTHER" id="PTHR43673:SF10">
    <property type="entry name" value="NADH DEHYDROGENASE_NAD(P)H NITROREDUCTASE XCC3605-RELATED"/>
    <property type="match status" value="1"/>
</dbReference>
<evidence type="ECO:0000256" key="2">
    <source>
        <dbReference type="ARBA" id="ARBA00023002"/>
    </source>
</evidence>
<dbReference type="EMBL" id="BNJG01000002">
    <property type="protein sequence ID" value="GHO57913.1"/>
    <property type="molecule type" value="Genomic_DNA"/>
</dbReference>
<dbReference type="SUPFAM" id="SSF55469">
    <property type="entry name" value="FMN-dependent nitroreductase-like"/>
    <property type="match status" value="1"/>
</dbReference>
<name>A0ABQ3UYP2_9CHLR</name>
<proteinExistence type="inferred from homology"/>
<evidence type="ECO:0000313" key="4">
    <source>
        <dbReference type="EMBL" id="GHO57913.1"/>
    </source>
</evidence>
<sequence>MPLLHLTSDELLTTTRTVRKRLDLSRPVEPEVLKECLEIALQAPSGSNRQDWHFLVIRDESRRRALAELYWRSYQQYLASPGAVNKLFADDPQRYLTQQRIMNSTAYLVEHIHNVPVHLIPCVNGRMEGLSSGDQASRWASILPATWSFMLAARARGLGAAWTTFHLDYEEEAAEILGIPYHQVTQAALLPVAYTLGTNFKPAPRASVENVIHWDQW</sequence>
<keyword evidence="5" id="KW-1185">Reference proteome</keyword>
<keyword evidence="2" id="KW-0560">Oxidoreductase</keyword>
<evidence type="ECO:0000259" key="3">
    <source>
        <dbReference type="Pfam" id="PF00881"/>
    </source>
</evidence>
<comment type="similarity">
    <text evidence="1">Belongs to the nitroreductase family.</text>
</comment>
<dbReference type="Gene3D" id="3.40.109.10">
    <property type="entry name" value="NADH Oxidase"/>
    <property type="match status" value="1"/>
</dbReference>
<evidence type="ECO:0000313" key="5">
    <source>
        <dbReference type="Proteomes" id="UP000654345"/>
    </source>
</evidence>